<dbReference type="GO" id="GO:0032259">
    <property type="term" value="P:methylation"/>
    <property type="evidence" value="ECO:0007669"/>
    <property type="project" value="UniProtKB-KW"/>
</dbReference>
<organism evidence="2 3">
    <name type="scientific">Saliphagus infecundisoli</name>
    <dbReference type="NCBI Taxonomy" id="1849069"/>
    <lineage>
        <taxon>Archaea</taxon>
        <taxon>Methanobacteriati</taxon>
        <taxon>Methanobacteriota</taxon>
        <taxon>Stenosarchaea group</taxon>
        <taxon>Halobacteria</taxon>
        <taxon>Halobacteriales</taxon>
        <taxon>Natrialbaceae</taxon>
        <taxon>Saliphagus</taxon>
    </lineage>
</organism>
<dbReference type="PANTHER" id="PTHR43861:SF1">
    <property type="entry name" value="TRANS-ACONITATE 2-METHYLTRANSFERASE"/>
    <property type="match status" value="1"/>
</dbReference>
<dbReference type="Gene3D" id="3.40.50.150">
    <property type="entry name" value="Vaccinia Virus protein VP39"/>
    <property type="match status" value="1"/>
</dbReference>
<dbReference type="EC" id="2.1.1.-" evidence="2"/>
<dbReference type="InterPro" id="IPR029063">
    <property type="entry name" value="SAM-dependent_MTases_sf"/>
</dbReference>
<sequence length="234" mass="24742">MTGPSGPNGGAKRTSDGEDAQGFYGRWARLYDLLARRTPGIVALRKRAAAACELSPGDRVVEMGCGTGANLPHLRESVGPEGSVVGVDFTRPVLERARGLTADYDNVHVVRADATRAPVADCDAVLVTFVVGMLADPAGAVSDWADLVGPGGHVVLVNAASSRRWYAPAVNAALRAVTILSTPPTTRLRYDEDPLDRLDERVAAAHDRLRERSSAVADETHALGAVRLTGGRVR</sequence>
<dbReference type="EMBL" id="JBHSJG010000036">
    <property type="protein sequence ID" value="MFC4988822.1"/>
    <property type="molecule type" value="Genomic_DNA"/>
</dbReference>
<comment type="caution">
    <text evidence="2">The sequence shown here is derived from an EMBL/GenBank/DDBJ whole genome shotgun (WGS) entry which is preliminary data.</text>
</comment>
<dbReference type="CDD" id="cd02440">
    <property type="entry name" value="AdoMet_MTases"/>
    <property type="match status" value="1"/>
</dbReference>
<name>A0ABD5QIJ4_9EURY</name>
<evidence type="ECO:0000313" key="3">
    <source>
        <dbReference type="Proteomes" id="UP001595925"/>
    </source>
</evidence>
<keyword evidence="2" id="KW-0808">Transferase</keyword>
<protein>
    <submittedName>
        <fullName evidence="2">Class I SAM-dependent methyltransferase</fullName>
        <ecNumber evidence="2">2.1.1.-</ecNumber>
    </submittedName>
</protein>
<dbReference type="SUPFAM" id="SSF53335">
    <property type="entry name" value="S-adenosyl-L-methionine-dependent methyltransferases"/>
    <property type="match status" value="1"/>
</dbReference>
<evidence type="ECO:0000313" key="2">
    <source>
        <dbReference type="EMBL" id="MFC4988822.1"/>
    </source>
</evidence>
<keyword evidence="3" id="KW-1185">Reference proteome</keyword>
<dbReference type="Proteomes" id="UP001595925">
    <property type="component" value="Unassembled WGS sequence"/>
</dbReference>
<proteinExistence type="predicted"/>
<keyword evidence="2" id="KW-0489">Methyltransferase</keyword>
<accession>A0ABD5QIJ4</accession>
<dbReference type="RefSeq" id="WP_224827525.1">
    <property type="nucleotide sequence ID" value="NZ_JAIVEF010000001.1"/>
</dbReference>
<reference evidence="2 3" key="1">
    <citation type="journal article" date="2019" name="Int. J. Syst. Evol. Microbiol.">
        <title>The Global Catalogue of Microorganisms (GCM) 10K type strain sequencing project: providing services to taxonomists for standard genome sequencing and annotation.</title>
        <authorList>
            <consortium name="The Broad Institute Genomics Platform"/>
            <consortium name="The Broad Institute Genome Sequencing Center for Infectious Disease"/>
            <person name="Wu L."/>
            <person name="Ma J."/>
        </authorList>
    </citation>
    <scope>NUCLEOTIDE SEQUENCE [LARGE SCALE GENOMIC DNA]</scope>
    <source>
        <strain evidence="2 3">CGMCC 1.15824</strain>
    </source>
</reference>
<feature type="domain" description="Methyltransferase type 11" evidence="1">
    <location>
        <begin position="62"/>
        <end position="156"/>
    </location>
</feature>
<evidence type="ECO:0000259" key="1">
    <source>
        <dbReference type="Pfam" id="PF08241"/>
    </source>
</evidence>
<dbReference type="Pfam" id="PF08241">
    <property type="entry name" value="Methyltransf_11"/>
    <property type="match status" value="1"/>
</dbReference>
<dbReference type="GO" id="GO:0008168">
    <property type="term" value="F:methyltransferase activity"/>
    <property type="evidence" value="ECO:0007669"/>
    <property type="project" value="UniProtKB-KW"/>
</dbReference>
<dbReference type="AlphaFoldDB" id="A0ABD5QIJ4"/>
<dbReference type="PANTHER" id="PTHR43861">
    <property type="entry name" value="TRANS-ACONITATE 2-METHYLTRANSFERASE-RELATED"/>
    <property type="match status" value="1"/>
</dbReference>
<gene>
    <name evidence="2" type="ORF">ACFPFO_13815</name>
</gene>
<dbReference type="InterPro" id="IPR013216">
    <property type="entry name" value="Methyltransf_11"/>
</dbReference>